<evidence type="ECO:0000256" key="3">
    <source>
        <dbReference type="SAM" id="SignalP"/>
    </source>
</evidence>
<dbReference type="Proteomes" id="UP001291623">
    <property type="component" value="Unassembled WGS sequence"/>
</dbReference>
<keyword evidence="6" id="KW-1185">Reference proteome</keyword>
<feature type="region of interest" description="Disordered" evidence="2">
    <location>
        <begin position="32"/>
        <end position="58"/>
    </location>
</feature>
<dbReference type="AlphaFoldDB" id="A0AAE1S8S8"/>
<feature type="region of interest" description="Disordered" evidence="2">
    <location>
        <begin position="231"/>
        <end position="275"/>
    </location>
</feature>
<dbReference type="CDD" id="cd01958">
    <property type="entry name" value="HPS_like"/>
    <property type="match status" value="1"/>
</dbReference>
<gene>
    <name evidence="5" type="ORF">RND71_016575</name>
</gene>
<dbReference type="SUPFAM" id="SSF47699">
    <property type="entry name" value="Bifunctional inhibitor/lipid-transfer protein/seed storage 2S albumin"/>
    <property type="match status" value="1"/>
</dbReference>
<dbReference type="SMART" id="SM00499">
    <property type="entry name" value="AAI"/>
    <property type="match status" value="1"/>
</dbReference>
<feature type="signal peptide" evidence="3">
    <location>
        <begin position="1"/>
        <end position="25"/>
    </location>
</feature>
<dbReference type="Pfam" id="PF14547">
    <property type="entry name" value="Hydrophob_seed"/>
    <property type="match status" value="1"/>
</dbReference>
<dbReference type="PANTHER" id="PTHR31731">
    <property type="match status" value="1"/>
</dbReference>
<dbReference type="InterPro" id="IPR016140">
    <property type="entry name" value="Bifunc_inhib/LTP/seed_store"/>
</dbReference>
<dbReference type="EMBL" id="JAVYJV010000008">
    <property type="protein sequence ID" value="KAK4365217.1"/>
    <property type="molecule type" value="Genomic_DNA"/>
</dbReference>
<keyword evidence="1 3" id="KW-0732">Signal</keyword>
<sequence length="275" mass="28873">MASKKTTALALFLLVNILFCSLVSACDTCPSPKPKPTPTPTPTPTVPTPKPTPSPRSKGKCSIDTLKLGVCANVLGNLLGVVIGNPPNKKPCCSLIQGLVDLDAALCLCTAIKANILGINLNVPISLSLLLSACGKKVPSGFQCTTILLVSKSRDASDKGQSESSVSQLFEGNLREGENKGSSVLESKVAEVVSGFLETMRKLKSGKTVEETNVDSLLGLTLSVPIENFSTKKDSGADSSSKGNKDDDEVPLDHVCKRKFGVSPKSKPTVRKHIA</sequence>
<reference evidence="5" key="1">
    <citation type="submission" date="2023-12" db="EMBL/GenBank/DDBJ databases">
        <title>Genome assembly of Anisodus tanguticus.</title>
        <authorList>
            <person name="Wang Y.-J."/>
        </authorList>
    </citation>
    <scope>NUCLEOTIDE SEQUENCE</scope>
    <source>
        <strain evidence="5">KB-2021</strain>
        <tissue evidence="5">Leaf</tissue>
    </source>
</reference>
<dbReference type="Gene3D" id="1.10.110.10">
    <property type="entry name" value="Plant lipid-transfer and hydrophobic proteins"/>
    <property type="match status" value="1"/>
</dbReference>
<name>A0AAE1S8S8_9SOLA</name>
<accession>A0AAE1S8S8</accession>
<dbReference type="InterPro" id="IPR051636">
    <property type="entry name" value="Plant_LTP/defense-related"/>
</dbReference>
<evidence type="ECO:0000313" key="6">
    <source>
        <dbReference type="Proteomes" id="UP001291623"/>
    </source>
</evidence>
<feature type="compositionally biased region" description="Pro residues" evidence="2">
    <location>
        <begin position="32"/>
        <end position="54"/>
    </location>
</feature>
<feature type="domain" description="Bifunctional inhibitor/plant lipid transfer protein/seed storage helical" evidence="4">
    <location>
        <begin position="61"/>
        <end position="144"/>
    </location>
</feature>
<organism evidence="5 6">
    <name type="scientific">Anisodus tanguticus</name>
    <dbReference type="NCBI Taxonomy" id="243964"/>
    <lineage>
        <taxon>Eukaryota</taxon>
        <taxon>Viridiplantae</taxon>
        <taxon>Streptophyta</taxon>
        <taxon>Embryophyta</taxon>
        <taxon>Tracheophyta</taxon>
        <taxon>Spermatophyta</taxon>
        <taxon>Magnoliopsida</taxon>
        <taxon>eudicotyledons</taxon>
        <taxon>Gunneridae</taxon>
        <taxon>Pentapetalae</taxon>
        <taxon>asterids</taxon>
        <taxon>lamiids</taxon>
        <taxon>Solanales</taxon>
        <taxon>Solanaceae</taxon>
        <taxon>Solanoideae</taxon>
        <taxon>Hyoscyameae</taxon>
        <taxon>Anisodus</taxon>
    </lineage>
</organism>
<comment type="caution">
    <text evidence="5">The sequence shown here is derived from an EMBL/GenBank/DDBJ whole genome shotgun (WGS) entry which is preliminary data.</text>
</comment>
<feature type="chain" id="PRO_5042026901" description="Bifunctional inhibitor/plant lipid transfer protein/seed storage helical domain-containing protein" evidence="3">
    <location>
        <begin position="26"/>
        <end position="275"/>
    </location>
</feature>
<protein>
    <recommendedName>
        <fullName evidence="4">Bifunctional inhibitor/plant lipid transfer protein/seed storage helical domain-containing protein</fullName>
    </recommendedName>
</protein>
<dbReference type="PROSITE" id="PS51257">
    <property type="entry name" value="PROKAR_LIPOPROTEIN"/>
    <property type="match status" value="1"/>
</dbReference>
<dbReference type="InterPro" id="IPR036312">
    <property type="entry name" value="Bifun_inhib/LTP/seed_sf"/>
</dbReference>
<evidence type="ECO:0000259" key="4">
    <source>
        <dbReference type="SMART" id="SM00499"/>
    </source>
</evidence>
<evidence type="ECO:0000256" key="1">
    <source>
        <dbReference type="ARBA" id="ARBA00022729"/>
    </source>
</evidence>
<evidence type="ECO:0000256" key="2">
    <source>
        <dbReference type="SAM" id="MobiDB-lite"/>
    </source>
</evidence>
<dbReference type="InterPro" id="IPR027923">
    <property type="entry name" value="Hydrophob_seed_dom"/>
</dbReference>
<dbReference type="FunFam" id="1.10.110.10:FF:000003">
    <property type="entry name" value="pEARLI1-like lipid transfer protein 1"/>
    <property type="match status" value="1"/>
</dbReference>
<proteinExistence type="predicted"/>
<evidence type="ECO:0000313" key="5">
    <source>
        <dbReference type="EMBL" id="KAK4365217.1"/>
    </source>
</evidence>